<sequence>MCRRGGADGFTLAIDSLSVRRGEAVAVTGPSGCGKSTLLDVVGLVLRPLPQGRFCLAGHDVTALWSGGQDNELAKLRARTIGYVLQTGGLLPFLNVRDNIRLSRSLLGLPADRAGETRLIDTLAIGGLLDKKPAALSIGERQRVAIARALAHRPPLVLADEPTAALDPDHSVRVMQLLLALAAELGLGVVVVSHDWDLLTRFGLRRVEARPTGTLTRFAN</sequence>
<dbReference type="InterPro" id="IPR003593">
    <property type="entry name" value="AAA+_ATPase"/>
</dbReference>
<evidence type="ECO:0000256" key="1">
    <source>
        <dbReference type="ARBA" id="ARBA00005417"/>
    </source>
</evidence>
<evidence type="ECO:0000256" key="2">
    <source>
        <dbReference type="ARBA" id="ARBA00022741"/>
    </source>
</evidence>
<dbReference type="Proteomes" id="UP000680714">
    <property type="component" value="Unassembled WGS sequence"/>
</dbReference>
<organism evidence="5 6">
    <name type="scientific">Magnetospirillum sulfuroxidans</name>
    <dbReference type="NCBI Taxonomy" id="611300"/>
    <lineage>
        <taxon>Bacteria</taxon>
        <taxon>Pseudomonadati</taxon>
        <taxon>Pseudomonadota</taxon>
        <taxon>Alphaproteobacteria</taxon>
        <taxon>Rhodospirillales</taxon>
        <taxon>Rhodospirillaceae</taxon>
        <taxon>Magnetospirillum</taxon>
    </lineage>
</organism>
<dbReference type="InterPro" id="IPR027417">
    <property type="entry name" value="P-loop_NTPase"/>
</dbReference>
<reference evidence="5 6" key="1">
    <citation type="submission" date="2021-04" db="EMBL/GenBank/DDBJ databases">
        <title>Magnetospirillum sulfuroxidans sp. nov., a facultative chemolithoautotrophic sulfur-oxidizing alphaproteobacterium isolated from freshwater sediment and proposals for Paramagetospirillum gen. nov., and Magnetospirillaceae fam. nov.</title>
        <authorList>
            <person name="Koziaeva V."/>
            <person name="Geelhoed J.S."/>
            <person name="Sorokin D.Y."/>
            <person name="Grouzdev D.S."/>
        </authorList>
    </citation>
    <scope>NUCLEOTIDE SEQUENCE [LARGE SCALE GENOMIC DNA]</scope>
    <source>
        <strain evidence="5 6">J10</strain>
    </source>
</reference>
<dbReference type="InterPro" id="IPR003439">
    <property type="entry name" value="ABC_transporter-like_ATP-bd"/>
</dbReference>
<keyword evidence="2" id="KW-0547">Nucleotide-binding</keyword>
<keyword evidence="3 5" id="KW-0067">ATP-binding</keyword>
<accession>A0ABS5I9P0</accession>
<proteinExistence type="inferred from homology"/>
<dbReference type="PROSITE" id="PS50893">
    <property type="entry name" value="ABC_TRANSPORTER_2"/>
    <property type="match status" value="1"/>
</dbReference>
<dbReference type="Pfam" id="PF00005">
    <property type="entry name" value="ABC_tran"/>
    <property type="match status" value="1"/>
</dbReference>
<dbReference type="EMBL" id="JAGTUF010000003">
    <property type="protein sequence ID" value="MBR9971141.1"/>
    <property type="molecule type" value="Genomic_DNA"/>
</dbReference>
<keyword evidence="6" id="KW-1185">Reference proteome</keyword>
<dbReference type="Gene3D" id="3.40.50.300">
    <property type="entry name" value="P-loop containing nucleotide triphosphate hydrolases"/>
    <property type="match status" value="1"/>
</dbReference>
<dbReference type="PANTHER" id="PTHR24220">
    <property type="entry name" value="IMPORT ATP-BINDING PROTEIN"/>
    <property type="match status" value="1"/>
</dbReference>
<evidence type="ECO:0000259" key="4">
    <source>
        <dbReference type="PROSITE" id="PS50893"/>
    </source>
</evidence>
<evidence type="ECO:0000313" key="5">
    <source>
        <dbReference type="EMBL" id="MBR9971141.1"/>
    </source>
</evidence>
<comment type="similarity">
    <text evidence="1">Belongs to the ABC transporter superfamily.</text>
</comment>
<gene>
    <name evidence="5" type="ORF">KEC16_05375</name>
</gene>
<dbReference type="InterPro" id="IPR015854">
    <property type="entry name" value="ABC_transpr_LolD-like"/>
</dbReference>
<evidence type="ECO:0000256" key="3">
    <source>
        <dbReference type="ARBA" id="ARBA00022840"/>
    </source>
</evidence>
<evidence type="ECO:0000313" key="6">
    <source>
        <dbReference type="Proteomes" id="UP000680714"/>
    </source>
</evidence>
<dbReference type="SUPFAM" id="SSF52540">
    <property type="entry name" value="P-loop containing nucleoside triphosphate hydrolases"/>
    <property type="match status" value="1"/>
</dbReference>
<comment type="caution">
    <text evidence="5">The sequence shown here is derived from an EMBL/GenBank/DDBJ whole genome shotgun (WGS) entry which is preliminary data.</text>
</comment>
<feature type="domain" description="ABC transporter" evidence="4">
    <location>
        <begin position="2"/>
        <end position="219"/>
    </location>
</feature>
<dbReference type="PANTHER" id="PTHR24220:SF689">
    <property type="entry name" value="LIPOPROTEIN-RELEASING SYSTEM ATP-BINDING PROTEIN LOLD"/>
    <property type="match status" value="1"/>
</dbReference>
<name>A0ABS5I9P0_9PROT</name>
<protein>
    <submittedName>
        <fullName evidence="5">ABC transporter ATP-binding protein</fullName>
    </submittedName>
</protein>
<dbReference type="SMART" id="SM00382">
    <property type="entry name" value="AAA"/>
    <property type="match status" value="1"/>
</dbReference>
<dbReference type="GO" id="GO:0005524">
    <property type="term" value="F:ATP binding"/>
    <property type="evidence" value="ECO:0007669"/>
    <property type="project" value="UniProtKB-KW"/>
</dbReference>